<dbReference type="PANTHER" id="PTHR13793">
    <property type="entry name" value="PHD FINGER PROTEINS"/>
    <property type="match status" value="1"/>
</dbReference>
<dbReference type="Gene3D" id="3.30.40.10">
    <property type="entry name" value="Zinc/RING finger domain, C3HC4 (zinc finger)"/>
    <property type="match status" value="2"/>
</dbReference>
<evidence type="ECO:0000256" key="5">
    <source>
        <dbReference type="SAM" id="MobiDB-lite"/>
    </source>
</evidence>
<feature type="region of interest" description="Disordered" evidence="5">
    <location>
        <begin position="1262"/>
        <end position="1299"/>
    </location>
</feature>
<dbReference type="InterPro" id="IPR019786">
    <property type="entry name" value="Zinc_finger_PHD-type_CS"/>
</dbReference>
<dbReference type="Pfam" id="PF13832">
    <property type="entry name" value="zf-HC5HC2H_2"/>
    <property type="match status" value="1"/>
</dbReference>
<evidence type="ECO:0000313" key="8">
    <source>
        <dbReference type="EMBL" id="CEG49731.1"/>
    </source>
</evidence>
<dbReference type="Proteomes" id="UP000054928">
    <property type="component" value="Unassembled WGS sequence"/>
</dbReference>
<dbReference type="OMA" id="KCTVAYH"/>
<keyword evidence="3" id="KW-0862">Zinc</keyword>
<feature type="compositionally biased region" description="Basic and acidic residues" evidence="5">
    <location>
        <begin position="850"/>
        <end position="864"/>
    </location>
</feature>
<dbReference type="InterPro" id="IPR034732">
    <property type="entry name" value="EPHD"/>
</dbReference>
<dbReference type="GO" id="GO:0006357">
    <property type="term" value="P:regulation of transcription by RNA polymerase II"/>
    <property type="evidence" value="ECO:0007669"/>
    <property type="project" value="TreeGrafter"/>
</dbReference>
<proteinExistence type="predicted"/>
<dbReference type="CDD" id="cd15571">
    <property type="entry name" value="ePHD"/>
    <property type="match status" value="2"/>
</dbReference>
<dbReference type="SMART" id="SM00249">
    <property type="entry name" value="PHD"/>
    <property type="match status" value="3"/>
</dbReference>
<dbReference type="InterPro" id="IPR013083">
    <property type="entry name" value="Znf_RING/FYVE/PHD"/>
</dbReference>
<evidence type="ECO:0000259" key="6">
    <source>
        <dbReference type="PROSITE" id="PS50016"/>
    </source>
</evidence>
<feature type="domain" description="PHD-type" evidence="7">
    <location>
        <begin position="1092"/>
        <end position="1195"/>
    </location>
</feature>
<dbReference type="STRING" id="4781.A0A0N7L8F5"/>
<dbReference type="PROSITE" id="PS50016">
    <property type="entry name" value="ZF_PHD_2"/>
    <property type="match status" value="1"/>
</dbReference>
<dbReference type="PROSITE" id="PS01359">
    <property type="entry name" value="ZF_PHD_1"/>
    <property type="match status" value="1"/>
</dbReference>
<feature type="region of interest" description="Disordered" evidence="5">
    <location>
        <begin position="332"/>
        <end position="394"/>
    </location>
</feature>
<dbReference type="GO" id="GO:0008270">
    <property type="term" value="F:zinc ion binding"/>
    <property type="evidence" value="ECO:0007669"/>
    <property type="project" value="UniProtKB-KW"/>
</dbReference>
<evidence type="ECO:0000259" key="7">
    <source>
        <dbReference type="PROSITE" id="PS51805"/>
    </source>
</evidence>
<sequence>MELRRLKAAKGLLTHSLFDFQVHDTVISERLSELKEFLLATCGERDQIALLSENIREIEEQLQSCSERFLLEPLKRFEQDMVLLLDVWSGDDLEEEDEDVEDDKMEECLLSSQDSLVSMPTQQSSSPSHIQPIPAHQSRMEDEEMRCGVCWAHNSLENDPMVICDICGVAVHQTCYRLAEVPEGDWYCIPCRQHIGWVHVACSMFLPELYIQNNFASRCQEPLQVVCGVDNLKARRKLRCCFCKKNNAKGACAQCAVGKCTVAYHALCALQNGIKLRYLENQGHFGSGCLKHQVNFLKMDTLDKSGVANTQNLVPQKENGIISIGSRKLSWSQNDSEDVTEDNDDLGSDSDRGSCPDSLLNDDGSNRDESHKYLALPSSSRQPLGASLPRNCGKQRLNKPKCKRQIKLSFASANDRSTLNCRSIKVANAPLTSSSSTYEAAVDSTLSYPQYTAASEARNADADSNVVIRADVFAPLFYPSMNGRDCLDDRSPDFVMILIHSRPLGLGVASSKHGTGIFLHAEKTRNLSVIAALKRGVLQDGDEIYALNELSLRNTEFRAFKEEVVPSVSLPVRCWFRKIRKKKDEANHFHSYSSDHENAASAIPINSHDKQIHTSPATASSHFEAINPTIHSRQDIRDGDATIASLGIDWPWIFLRSDGKVAMKLFWKSLDSAFFLRNLNKRTLSQLQEATENLCGLRLRSSHPEYEEVRKLLQMPRCERIPAFIMEFRKNLEQKQKLFKPDVLKDVSSEPNDAEGAVGEQSLLEVGTTVNVAKRTWPGMNKLGGVGRIKKVNKIVSPNGKLYFTYNITYVLSGAEKNVERKYISVVDFKAREIDKSEVTSSASTSRRHKSEEGPEDGQKTKADTKSARLIFKIRRTTPEDQLTDLTDSHCQNLPSRQRFRLRFSIDKSTLQCERMTQDSGVAPPAQELLLHRHFPVKVTDALVNEYFSALLLSVEDRIGDEVDDSDSDSENKSDEIKTELTTLQNRFCSVMESNKSVFSKLAQSIEKEYASKVYRQQELESIEWRNYERMYQELFNARRQFADSDEDGYLSGDGQQPDAFANTKSTDGTNSDNEDISFGGMFVNKLKEEGSEVCALCELSGGDFTRTECGNVVHPQCALFTPETFFKDGVVHGMNLIDPQRRLLKCIICGGRKGQSKIQCAHRKCVRAYHVSCAFVSGLLTQDPYYQAWCPRHLKISRMGQFVELPDHVNKYTSPLSSTTADTLNTTLMSNLAQRSRKINNCKDARTAEATNFAQADISSSKLTRKRKRNDSIGGSGNKDTRVIRSKSRQSAIAHDDEEPRCARRLDIELSDDSDQEKRAVDAWQQGRDPQHIFSRGNVVEVLARDWRGINKPGGVARIRGVEMTESKSGAKDIFYDVVHIVGAFREKRVPAKFIRSYQHSNK</sequence>
<evidence type="ECO:0000256" key="2">
    <source>
        <dbReference type="ARBA" id="ARBA00022771"/>
    </source>
</evidence>
<protein>
    <submittedName>
        <fullName evidence="8">PHD finger protein</fullName>
    </submittedName>
</protein>
<dbReference type="GeneID" id="36402536"/>
<dbReference type="OrthoDB" id="20839at2759"/>
<feature type="domain" description="PHD-type" evidence="6">
    <location>
        <begin position="144"/>
        <end position="194"/>
    </location>
</feature>
<keyword evidence="2 4" id="KW-0863">Zinc-finger</keyword>
<dbReference type="PROSITE" id="PS51805">
    <property type="entry name" value="EPHD"/>
    <property type="match status" value="2"/>
</dbReference>
<dbReference type="EMBL" id="CCYD01003090">
    <property type="protein sequence ID" value="CEG49731.1"/>
    <property type="molecule type" value="Genomic_DNA"/>
</dbReference>
<dbReference type="Pfam" id="PF13771">
    <property type="entry name" value="zf-HC5HC2H"/>
    <property type="match status" value="1"/>
</dbReference>
<keyword evidence="1" id="KW-0479">Metal-binding</keyword>
<dbReference type="CDD" id="cd15492">
    <property type="entry name" value="PHD_BRPF_JADE_like"/>
    <property type="match status" value="1"/>
</dbReference>
<evidence type="ECO:0000256" key="3">
    <source>
        <dbReference type="ARBA" id="ARBA00022833"/>
    </source>
</evidence>
<reference evidence="9" key="1">
    <citation type="submission" date="2014-09" db="EMBL/GenBank/DDBJ databases">
        <authorList>
            <person name="Sharma Rahul"/>
            <person name="Thines Marco"/>
        </authorList>
    </citation>
    <scope>NUCLEOTIDE SEQUENCE [LARGE SCALE GENOMIC DNA]</scope>
</reference>
<dbReference type="InterPro" id="IPR001965">
    <property type="entry name" value="Znf_PHD"/>
</dbReference>
<name>A0A0N7L8F5_PLAHL</name>
<dbReference type="Pfam" id="PF13831">
    <property type="entry name" value="PHD_2"/>
    <property type="match status" value="1"/>
</dbReference>
<feature type="region of interest" description="Disordered" evidence="5">
    <location>
        <begin position="1047"/>
        <end position="1071"/>
    </location>
</feature>
<feature type="domain" description="PHD-type" evidence="7">
    <location>
        <begin position="172"/>
        <end position="293"/>
    </location>
</feature>
<organism evidence="8 9">
    <name type="scientific">Plasmopara halstedii</name>
    <name type="common">Downy mildew of sunflower</name>
    <dbReference type="NCBI Taxonomy" id="4781"/>
    <lineage>
        <taxon>Eukaryota</taxon>
        <taxon>Sar</taxon>
        <taxon>Stramenopiles</taxon>
        <taxon>Oomycota</taxon>
        <taxon>Peronosporomycetes</taxon>
        <taxon>Peronosporales</taxon>
        <taxon>Peronosporaceae</taxon>
        <taxon>Plasmopara</taxon>
    </lineage>
</organism>
<keyword evidence="9" id="KW-1185">Reference proteome</keyword>
<evidence type="ECO:0000256" key="1">
    <source>
        <dbReference type="ARBA" id="ARBA00022723"/>
    </source>
</evidence>
<feature type="compositionally biased region" description="Acidic residues" evidence="5">
    <location>
        <begin position="335"/>
        <end position="348"/>
    </location>
</feature>
<dbReference type="PANTHER" id="PTHR13793:SF107">
    <property type="entry name" value="BROMODOMAIN-CONTAINING PROTEIN HOMOLOG"/>
    <property type="match status" value="1"/>
</dbReference>
<evidence type="ECO:0000313" key="9">
    <source>
        <dbReference type="Proteomes" id="UP000054928"/>
    </source>
</evidence>
<dbReference type="InterPro" id="IPR011011">
    <property type="entry name" value="Znf_FYVE_PHD"/>
</dbReference>
<dbReference type="RefSeq" id="XP_024586100.1">
    <property type="nucleotide sequence ID" value="XM_024720952.1"/>
</dbReference>
<evidence type="ECO:0000256" key="4">
    <source>
        <dbReference type="PROSITE-ProRule" id="PRU00146"/>
    </source>
</evidence>
<dbReference type="InterPro" id="IPR050701">
    <property type="entry name" value="Histone_Mod_Regulator"/>
</dbReference>
<accession>A0A0N7L8F5</accession>
<feature type="region of interest" description="Disordered" evidence="5">
    <location>
        <begin position="837"/>
        <end position="864"/>
    </location>
</feature>
<dbReference type="SUPFAM" id="SSF57903">
    <property type="entry name" value="FYVE/PHD zinc finger"/>
    <property type="match status" value="1"/>
</dbReference>
<dbReference type="InterPro" id="IPR019787">
    <property type="entry name" value="Znf_PHD-finger"/>
</dbReference>